<accession>A0A8D8EVM2</accession>
<organism evidence="2">
    <name type="scientific">Culex pipiens</name>
    <name type="common">House mosquito</name>
    <dbReference type="NCBI Taxonomy" id="7175"/>
    <lineage>
        <taxon>Eukaryota</taxon>
        <taxon>Metazoa</taxon>
        <taxon>Ecdysozoa</taxon>
        <taxon>Arthropoda</taxon>
        <taxon>Hexapoda</taxon>
        <taxon>Insecta</taxon>
        <taxon>Pterygota</taxon>
        <taxon>Neoptera</taxon>
        <taxon>Endopterygota</taxon>
        <taxon>Diptera</taxon>
        <taxon>Nematocera</taxon>
        <taxon>Culicoidea</taxon>
        <taxon>Culicidae</taxon>
        <taxon>Culicinae</taxon>
        <taxon>Culicini</taxon>
        <taxon>Culex</taxon>
        <taxon>Culex</taxon>
    </lineage>
</organism>
<reference evidence="2" key="1">
    <citation type="submission" date="2021-05" db="EMBL/GenBank/DDBJ databases">
        <authorList>
            <person name="Alioto T."/>
            <person name="Alioto T."/>
            <person name="Gomez Garrido J."/>
        </authorList>
    </citation>
    <scope>NUCLEOTIDE SEQUENCE</scope>
</reference>
<proteinExistence type="predicted"/>
<evidence type="ECO:0000256" key="1">
    <source>
        <dbReference type="SAM" id="MobiDB-lite"/>
    </source>
</evidence>
<name>A0A8D8EVM2_CULPI</name>
<dbReference type="EMBL" id="HBUE01008874">
    <property type="protein sequence ID" value="CAG6447336.1"/>
    <property type="molecule type" value="Transcribed_RNA"/>
</dbReference>
<dbReference type="EMBL" id="HBUE01246836">
    <property type="protein sequence ID" value="CAG6552441.1"/>
    <property type="molecule type" value="Transcribed_RNA"/>
</dbReference>
<evidence type="ECO:0000313" key="2">
    <source>
        <dbReference type="EMBL" id="CAG6447329.1"/>
    </source>
</evidence>
<feature type="compositionally biased region" description="Basic and acidic residues" evidence="1">
    <location>
        <begin position="80"/>
        <end position="89"/>
    </location>
</feature>
<dbReference type="EMBL" id="HBUE01008871">
    <property type="protein sequence ID" value="CAG6447329.1"/>
    <property type="molecule type" value="Transcribed_RNA"/>
</dbReference>
<sequence length="105" mass="11267">MSTGGDVLPVGVGGGPGNVSPIHPARLDSFSAECFRTRQTIKLLAGSPSRSQAATVRVRWVDGAAKIQRRPADLCQSHQLRHEASDDQLGKPSELETVGRGQSYW</sequence>
<dbReference type="EMBL" id="HBUE01353990">
    <property type="protein sequence ID" value="CAG6604764.1"/>
    <property type="molecule type" value="Transcribed_RNA"/>
</dbReference>
<feature type="region of interest" description="Disordered" evidence="1">
    <location>
        <begin position="76"/>
        <end position="105"/>
    </location>
</feature>
<dbReference type="AlphaFoldDB" id="A0A8D8EVM2"/>
<protein>
    <submittedName>
        <fullName evidence="2">(northern house mosquito) hypothetical protein</fullName>
    </submittedName>
</protein>